<comment type="caution">
    <text evidence="10">The sequence shown here is derived from an EMBL/GenBank/DDBJ whole genome shotgun (WGS) entry which is preliminary data.</text>
</comment>
<dbReference type="GO" id="GO:0016798">
    <property type="term" value="F:hydrolase activity, acting on glycosyl bonds"/>
    <property type="evidence" value="ECO:0007669"/>
    <property type="project" value="UniProtKB-KW"/>
</dbReference>
<evidence type="ECO:0000256" key="1">
    <source>
        <dbReference type="ARBA" id="ARBA00005641"/>
    </source>
</evidence>
<organism evidence="10 11">
    <name type="scientific">Pelomonas dachongensis</name>
    <dbReference type="NCBI Taxonomy" id="3299029"/>
    <lineage>
        <taxon>Bacteria</taxon>
        <taxon>Pseudomonadati</taxon>
        <taxon>Pseudomonadota</taxon>
        <taxon>Betaproteobacteria</taxon>
        <taxon>Burkholderiales</taxon>
        <taxon>Sphaerotilaceae</taxon>
        <taxon>Roseateles</taxon>
    </lineage>
</organism>
<evidence type="ECO:0000256" key="4">
    <source>
        <dbReference type="ARBA" id="ARBA00023277"/>
    </source>
</evidence>
<evidence type="ECO:0000313" key="11">
    <source>
        <dbReference type="Proteomes" id="UP001606300"/>
    </source>
</evidence>
<feature type="domain" description="Glycoside hydrolase family 5" evidence="9">
    <location>
        <begin position="65"/>
        <end position="333"/>
    </location>
</feature>
<dbReference type="Proteomes" id="UP001606300">
    <property type="component" value="Unassembled WGS sequence"/>
</dbReference>
<dbReference type="EC" id="3.2.1.-" evidence="10"/>
<feature type="signal peptide" evidence="8">
    <location>
        <begin position="1"/>
        <end position="20"/>
    </location>
</feature>
<evidence type="ECO:0000256" key="5">
    <source>
        <dbReference type="ARBA" id="ARBA00023295"/>
    </source>
</evidence>
<dbReference type="InterPro" id="IPR050386">
    <property type="entry name" value="Glycosyl_hydrolase_5"/>
</dbReference>
<keyword evidence="4" id="KW-0119">Carbohydrate metabolism</keyword>
<feature type="chain" id="PRO_5046205613" evidence="8">
    <location>
        <begin position="21"/>
        <end position="373"/>
    </location>
</feature>
<dbReference type="Gene3D" id="3.20.20.80">
    <property type="entry name" value="Glycosidases"/>
    <property type="match status" value="1"/>
</dbReference>
<evidence type="ECO:0000256" key="3">
    <source>
        <dbReference type="ARBA" id="ARBA00023001"/>
    </source>
</evidence>
<comment type="similarity">
    <text evidence="1 7">Belongs to the glycosyl hydrolase 5 (cellulase A) family.</text>
</comment>
<evidence type="ECO:0000256" key="2">
    <source>
        <dbReference type="ARBA" id="ARBA00022801"/>
    </source>
</evidence>
<gene>
    <name evidence="10" type="ORF">ACG02S_20545</name>
</gene>
<reference evidence="10 11" key="1">
    <citation type="submission" date="2024-09" db="EMBL/GenBank/DDBJ databases">
        <title>Novel species of the genus Pelomonas and Roseateles isolated from streams.</title>
        <authorList>
            <person name="Lu H."/>
        </authorList>
    </citation>
    <scope>NUCLEOTIDE SEQUENCE [LARGE SCALE GENOMIC DNA]</scope>
    <source>
        <strain evidence="10 11">DC23W</strain>
    </source>
</reference>
<proteinExistence type="inferred from homology"/>
<dbReference type="PANTHER" id="PTHR31297">
    <property type="entry name" value="GLUCAN ENDO-1,6-BETA-GLUCOSIDASE B"/>
    <property type="match status" value="1"/>
</dbReference>
<keyword evidence="3" id="KW-0136">Cellulose degradation</keyword>
<name>A0ABW7EUM7_9BURK</name>
<accession>A0ABW7EUM7</accession>
<dbReference type="InterPro" id="IPR017853">
    <property type="entry name" value="GH"/>
</dbReference>
<keyword evidence="11" id="KW-1185">Reference proteome</keyword>
<keyword evidence="5 7" id="KW-0326">Glycosidase</keyword>
<dbReference type="Pfam" id="PF00150">
    <property type="entry name" value="Cellulase"/>
    <property type="match status" value="1"/>
</dbReference>
<keyword evidence="2 7" id="KW-0378">Hydrolase</keyword>
<protein>
    <submittedName>
        <fullName evidence="10">Glycoside hydrolase family 5 protein</fullName>
        <ecNumber evidence="10">3.2.1.-</ecNumber>
    </submittedName>
</protein>
<keyword evidence="6" id="KW-0624">Polysaccharide degradation</keyword>
<evidence type="ECO:0000259" key="9">
    <source>
        <dbReference type="Pfam" id="PF00150"/>
    </source>
</evidence>
<evidence type="ECO:0000313" key="10">
    <source>
        <dbReference type="EMBL" id="MFG6416288.1"/>
    </source>
</evidence>
<dbReference type="RefSeq" id="WP_394472349.1">
    <property type="nucleotide sequence ID" value="NZ_JBIGHY010000008.1"/>
</dbReference>
<dbReference type="SUPFAM" id="SSF51445">
    <property type="entry name" value="(Trans)glycosidases"/>
    <property type="match status" value="1"/>
</dbReference>
<keyword evidence="8" id="KW-0732">Signal</keyword>
<dbReference type="InterPro" id="IPR001547">
    <property type="entry name" value="Glyco_hydro_5"/>
</dbReference>
<evidence type="ECO:0000256" key="6">
    <source>
        <dbReference type="ARBA" id="ARBA00023326"/>
    </source>
</evidence>
<dbReference type="EMBL" id="JBIGHY010000008">
    <property type="protein sequence ID" value="MFG6416288.1"/>
    <property type="molecule type" value="Genomic_DNA"/>
</dbReference>
<sequence>MNLPLFVAALLALLPVAATAYEPKGQVPAEVAAGEWWNVPHAQPFDTTQLKRQQREIRVQGNRLVDDTGRTVILRGVNISDPDKLVKQGKWTKAHFEAVKSFGANHIRLPIHPIAWRSRGPQGYLTLIDQAVVWANELDLHLIVDWHSMGNIAQELYFHPMYVTDKQETREFWRTIAARYAGLATIAVYELFNEPTINGGKLGTVDWLEWKAFNEELISLIHAHDKNIVVLVAGFNWAYDLSQVARHPIEREGVAYAIHPYPQKSPGPYPQTWEAAWGHLADKYPLIATEIGWMGANDPGAHRPVIDDGRYGPLITEYFARKGISFTVWCFDPDWPPQMISDWNYTPTGQGRFFREFMLKQAQAQAQSLKGKP</sequence>
<evidence type="ECO:0000256" key="7">
    <source>
        <dbReference type="RuleBase" id="RU361153"/>
    </source>
</evidence>
<evidence type="ECO:0000256" key="8">
    <source>
        <dbReference type="SAM" id="SignalP"/>
    </source>
</evidence>
<dbReference type="PANTHER" id="PTHR31297:SF41">
    <property type="entry name" value="ENDOGLUCANASE, PUTATIVE (AFU_ORTHOLOGUE AFUA_5G01830)-RELATED"/>
    <property type="match status" value="1"/>
</dbReference>